<dbReference type="RefSeq" id="WP_130188860.1">
    <property type="nucleotide sequence ID" value="NZ_CP035913.1"/>
</dbReference>
<dbReference type="KEGG" id="plue:EWM63_24505"/>
<protein>
    <submittedName>
        <fullName evidence="1">Uncharacterized protein</fullName>
    </submittedName>
</protein>
<gene>
    <name evidence="1" type="ORF">EWM63_24505</name>
</gene>
<name>A0A4P6L2W3_9BURK</name>
<evidence type="ECO:0000313" key="2">
    <source>
        <dbReference type="Proteomes" id="UP000290637"/>
    </source>
</evidence>
<proteinExistence type="predicted"/>
<sequence>MADAKEILLTFIADEDAAMKEIRQGEYYIYHHYEIVRLIPRAGRLLDDDDLVSFYFHLLRHGIVPAIRRQEDYELLREAYEALAPMLGTDSTLCGLERAAGLLLFGHDGEWALAAQPRHSLDFYKYYRKVWAHVNAYVSVPTMLDKKARFLAYTEDPQLCLRIIHTLRALRYCVDEPEPFLALWFWGLVYIVVLERQVAEAVLADMTGLFAGTSQGRQRLEILRRYLEAAGSGDLAGKVDALLAAARVA</sequence>
<reference evidence="1 2" key="1">
    <citation type="submission" date="2019-02" db="EMBL/GenBank/DDBJ databases">
        <title>Draft Genome Sequences of Six Type Strains of the Genus Massilia.</title>
        <authorList>
            <person name="Miess H."/>
            <person name="Frediansyhah A."/>
            <person name="Gross H."/>
        </authorList>
    </citation>
    <scope>NUCLEOTIDE SEQUENCE [LARGE SCALE GENOMIC DNA]</scope>
    <source>
        <strain evidence="1 2">DSM 17473</strain>
    </source>
</reference>
<evidence type="ECO:0000313" key="1">
    <source>
        <dbReference type="EMBL" id="QBE65751.1"/>
    </source>
</evidence>
<accession>A0A4P6L2W3</accession>
<dbReference type="OrthoDB" id="8392249at2"/>
<dbReference type="AlphaFoldDB" id="A0A4P6L2W3"/>
<keyword evidence="2" id="KW-1185">Reference proteome</keyword>
<organism evidence="1 2">
    <name type="scientific">Pseudoduganella lutea</name>
    <dbReference type="NCBI Taxonomy" id="321985"/>
    <lineage>
        <taxon>Bacteria</taxon>
        <taxon>Pseudomonadati</taxon>
        <taxon>Pseudomonadota</taxon>
        <taxon>Betaproteobacteria</taxon>
        <taxon>Burkholderiales</taxon>
        <taxon>Oxalobacteraceae</taxon>
        <taxon>Telluria group</taxon>
        <taxon>Pseudoduganella</taxon>
    </lineage>
</organism>
<dbReference type="Proteomes" id="UP000290637">
    <property type="component" value="Chromosome"/>
</dbReference>
<dbReference type="EMBL" id="CP035913">
    <property type="protein sequence ID" value="QBE65751.1"/>
    <property type="molecule type" value="Genomic_DNA"/>
</dbReference>